<dbReference type="Gramene" id="scaffold_13900006.1">
    <property type="protein sequence ID" value="scaffold_13900006.1"/>
    <property type="gene ID" value="scaffold_13900006.1"/>
</dbReference>
<sequence length="50" mass="5542">MVEGEKWGFDGFEGIVYLRGNEIVGDCSKSSDSYSRVCLGTLEKLRVLVV</sequence>
<reference evidence="2" key="1">
    <citation type="journal article" date="2011" name="Nat. Genet.">
        <title>The Arabidopsis lyrata genome sequence and the basis of rapid genome size change.</title>
        <authorList>
            <person name="Hu T.T."/>
            <person name="Pattyn P."/>
            <person name="Bakker E.G."/>
            <person name="Cao J."/>
            <person name="Cheng J.-F."/>
            <person name="Clark R.M."/>
            <person name="Fahlgren N."/>
            <person name="Fawcett J.A."/>
            <person name="Grimwood J."/>
            <person name="Gundlach H."/>
            <person name="Haberer G."/>
            <person name="Hollister J.D."/>
            <person name="Ossowski S."/>
            <person name="Ottilar R.P."/>
            <person name="Salamov A.A."/>
            <person name="Schneeberger K."/>
            <person name="Spannagl M."/>
            <person name="Wang X."/>
            <person name="Yang L."/>
            <person name="Nasrallah M.E."/>
            <person name="Bergelson J."/>
            <person name="Carrington J.C."/>
            <person name="Gaut B.S."/>
            <person name="Schmutz J."/>
            <person name="Mayer K.F.X."/>
            <person name="Van de Peer Y."/>
            <person name="Grigoriev I.V."/>
            <person name="Nordborg M."/>
            <person name="Weigel D."/>
            <person name="Guo Y.-L."/>
        </authorList>
    </citation>
    <scope>NUCLEOTIDE SEQUENCE [LARGE SCALE GENOMIC DNA]</scope>
    <source>
        <strain evidence="2">cv. MN47</strain>
    </source>
</reference>
<gene>
    <name evidence="1" type="ORF">ARALYDRAFT_920245</name>
</gene>
<name>D7MWL3_ARALL</name>
<dbReference type="EMBL" id="GL348817">
    <property type="protein sequence ID" value="EFH39075.1"/>
    <property type="molecule type" value="Genomic_DNA"/>
</dbReference>
<keyword evidence="2" id="KW-1185">Reference proteome</keyword>
<evidence type="ECO:0000313" key="2">
    <source>
        <dbReference type="Proteomes" id="UP000008694"/>
    </source>
</evidence>
<dbReference type="eggNOG" id="KOG0192">
    <property type="taxonomic scope" value="Eukaryota"/>
</dbReference>
<dbReference type="AlphaFoldDB" id="D7MWL3"/>
<proteinExistence type="predicted"/>
<dbReference type="Proteomes" id="UP000008694">
    <property type="component" value="Unassembled WGS sequence"/>
</dbReference>
<evidence type="ECO:0000313" key="1">
    <source>
        <dbReference type="EMBL" id="EFH39075.1"/>
    </source>
</evidence>
<organism evidence="2">
    <name type="scientific">Arabidopsis lyrata subsp. lyrata</name>
    <name type="common">Lyre-leaved rock-cress</name>
    <dbReference type="NCBI Taxonomy" id="81972"/>
    <lineage>
        <taxon>Eukaryota</taxon>
        <taxon>Viridiplantae</taxon>
        <taxon>Streptophyta</taxon>
        <taxon>Embryophyta</taxon>
        <taxon>Tracheophyta</taxon>
        <taxon>Spermatophyta</taxon>
        <taxon>Magnoliopsida</taxon>
        <taxon>eudicotyledons</taxon>
        <taxon>Gunneridae</taxon>
        <taxon>Pentapetalae</taxon>
        <taxon>rosids</taxon>
        <taxon>malvids</taxon>
        <taxon>Brassicales</taxon>
        <taxon>Brassicaceae</taxon>
        <taxon>Camelineae</taxon>
        <taxon>Arabidopsis</taxon>
    </lineage>
</organism>
<protein>
    <submittedName>
        <fullName evidence="1">Expressed protein</fullName>
    </submittedName>
</protein>
<dbReference type="HOGENOM" id="CLU_3127063_0_0_1"/>
<accession>D7MWL3</accession>